<dbReference type="Proteomes" id="UP001178507">
    <property type="component" value="Unassembled WGS sequence"/>
</dbReference>
<feature type="compositionally biased region" description="Low complexity" evidence="1">
    <location>
        <begin position="186"/>
        <end position="198"/>
    </location>
</feature>
<dbReference type="PROSITE" id="PS51335">
    <property type="entry name" value="ELMO"/>
    <property type="match status" value="1"/>
</dbReference>
<sequence>MDNDIFPMSAAKAAENSQQDTLDTDESDFDIDIDVDEMIPGVAETSAQTGRPLPVDGSSPGSSSLAERPKATTLEVFEASADASLKRQAPSFSIEAPAPAPPADTAASAATAAAASPGSGSGAADPVASEVDIASLDMLEDLDSEVLDSASVPAPAPASAVALPGAAGLEAGKHSADDSDTAKGRSAAFPSSTPSAASLETVERAPKAPTAAAAPARPGGLLAAAAAVRAASAAAGTEWDDIANEAKEEPGDSDIEREWEEIAKRTEELQANARENRGVIVKQDLLSTPLSYKDVTQWLLQVDINREALREMQEEMVEETGCGCFRRQRRLTEVPGLQRELLAEKDLLLSLKLTHFDFNNTTHHRMLRTIYGRLSRSKVCPTIGRHWEVVGFQSGDPRTDLNRSGGVLNVLQMFHLFSHNFEIMKSAYLLAQDVEQNFPLACVSINITKMVVEALLSGRLSKLCNASSKGVIDTTCQVYSAAMYYFYWRWRTQKRMIRDTEVTFNEVNTLLQRKPAKLMETLEQGIEESKARSDPSRLEFTDLDFGGARPKAKAAPAPVRLQLYETTE</sequence>
<name>A0AA36MZ36_9DINO</name>
<feature type="compositionally biased region" description="Low complexity" evidence="1">
    <location>
        <begin position="89"/>
        <end position="126"/>
    </location>
</feature>
<proteinExistence type="predicted"/>
<evidence type="ECO:0000259" key="2">
    <source>
        <dbReference type="PROSITE" id="PS51335"/>
    </source>
</evidence>
<dbReference type="InterPro" id="IPR006816">
    <property type="entry name" value="ELMO_dom"/>
</dbReference>
<feature type="compositionally biased region" description="Low complexity" evidence="1">
    <location>
        <begin position="207"/>
        <end position="217"/>
    </location>
</feature>
<evidence type="ECO:0000256" key="1">
    <source>
        <dbReference type="SAM" id="MobiDB-lite"/>
    </source>
</evidence>
<keyword evidence="4" id="KW-1185">Reference proteome</keyword>
<comment type="caution">
    <text evidence="3">The sequence shown here is derived from an EMBL/GenBank/DDBJ whole genome shotgun (WGS) entry which is preliminary data.</text>
</comment>
<organism evidence="3 4">
    <name type="scientific">Effrenium voratum</name>
    <dbReference type="NCBI Taxonomy" id="2562239"/>
    <lineage>
        <taxon>Eukaryota</taxon>
        <taxon>Sar</taxon>
        <taxon>Alveolata</taxon>
        <taxon>Dinophyceae</taxon>
        <taxon>Suessiales</taxon>
        <taxon>Symbiodiniaceae</taxon>
        <taxon>Effrenium</taxon>
    </lineage>
</organism>
<feature type="compositionally biased region" description="Basic and acidic residues" evidence="1">
    <location>
        <begin position="171"/>
        <end position="183"/>
    </location>
</feature>
<dbReference type="EMBL" id="CAUJNA010001757">
    <property type="protein sequence ID" value="CAJ1388772.1"/>
    <property type="molecule type" value="Genomic_DNA"/>
</dbReference>
<dbReference type="Pfam" id="PF04727">
    <property type="entry name" value="ELMO_CED12"/>
    <property type="match status" value="1"/>
</dbReference>
<dbReference type="InterPro" id="IPR050868">
    <property type="entry name" value="ELMO_domain-containing"/>
</dbReference>
<evidence type="ECO:0000313" key="4">
    <source>
        <dbReference type="Proteomes" id="UP001178507"/>
    </source>
</evidence>
<accession>A0AA36MZ36</accession>
<dbReference type="AlphaFoldDB" id="A0AA36MZ36"/>
<evidence type="ECO:0000313" key="3">
    <source>
        <dbReference type="EMBL" id="CAJ1388772.1"/>
    </source>
</evidence>
<protein>
    <recommendedName>
        <fullName evidence="2">ELMO domain-containing protein</fullName>
    </recommendedName>
</protein>
<feature type="region of interest" description="Disordered" evidence="1">
    <location>
        <begin position="85"/>
        <end position="126"/>
    </location>
</feature>
<dbReference type="PANTHER" id="PTHR12771:SF2">
    <property type="entry name" value="ELMO DOMAIN-CONTAINING PROTEIN 3"/>
    <property type="match status" value="1"/>
</dbReference>
<feature type="compositionally biased region" description="Acidic residues" evidence="1">
    <location>
        <begin position="22"/>
        <end position="37"/>
    </location>
</feature>
<feature type="region of interest" description="Disordered" evidence="1">
    <location>
        <begin position="170"/>
        <end position="217"/>
    </location>
</feature>
<dbReference type="PANTHER" id="PTHR12771">
    <property type="entry name" value="ENGULFMENT AND CELL MOTILITY"/>
    <property type="match status" value="1"/>
</dbReference>
<reference evidence="3" key="1">
    <citation type="submission" date="2023-08" db="EMBL/GenBank/DDBJ databases">
        <authorList>
            <person name="Chen Y."/>
            <person name="Shah S."/>
            <person name="Dougan E. K."/>
            <person name="Thang M."/>
            <person name="Chan C."/>
        </authorList>
    </citation>
    <scope>NUCLEOTIDE SEQUENCE</scope>
</reference>
<feature type="domain" description="ELMO" evidence="2">
    <location>
        <begin position="362"/>
        <end position="515"/>
    </location>
</feature>
<gene>
    <name evidence="3" type="ORF">EVOR1521_LOCUS14570</name>
</gene>
<feature type="region of interest" description="Disordered" evidence="1">
    <location>
        <begin position="1"/>
        <end position="73"/>
    </location>
</feature>